<dbReference type="Proteomes" id="UP000885690">
    <property type="component" value="Unassembled WGS sequence"/>
</dbReference>
<gene>
    <name evidence="1" type="ORF">ENF32_05605</name>
</gene>
<protein>
    <submittedName>
        <fullName evidence="1">Uncharacterized protein</fullName>
    </submittedName>
</protein>
<sequence>MVWSIRSTNLIERSFEEEEKQSDSPLKLVYGVLIGASARWRRVRIGENEKYQLRFIRESLGMAEKEEVHA</sequence>
<name>A0A7C0Y994_9BACT</name>
<reference evidence="1" key="1">
    <citation type="journal article" date="2020" name="mSystems">
        <title>Genome- and Community-Level Interaction Insights into Carbon Utilization and Element Cycling Functions of Hydrothermarchaeota in Hydrothermal Sediment.</title>
        <authorList>
            <person name="Zhou Z."/>
            <person name="Liu Y."/>
            <person name="Xu W."/>
            <person name="Pan J."/>
            <person name="Luo Z.H."/>
            <person name="Li M."/>
        </authorList>
    </citation>
    <scope>NUCLEOTIDE SEQUENCE [LARGE SCALE GENOMIC DNA]</scope>
    <source>
        <strain evidence="1">HyVt-115</strain>
    </source>
</reference>
<organism evidence="1">
    <name type="scientific">Thermosulfidibacter takaii</name>
    <dbReference type="NCBI Taxonomy" id="412593"/>
    <lineage>
        <taxon>Bacteria</taxon>
        <taxon>Pseudomonadati</taxon>
        <taxon>Thermosulfidibacterota</taxon>
        <taxon>Thermosulfidibacteria</taxon>
        <taxon>Thermosulfidibacterales</taxon>
        <taxon>Thermosulfidibacteraceae</taxon>
    </lineage>
</organism>
<proteinExistence type="predicted"/>
<accession>A0A7C0Y994</accession>
<evidence type="ECO:0000313" key="1">
    <source>
        <dbReference type="EMBL" id="HDD53526.1"/>
    </source>
</evidence>
<dbReference type="EMBL" id="DQWS01000210">
    <property type="protein sequence ID" value="HDD53526.1"/>
    <property type="molecule type" value="Genomic_DNA"/>
</dbReference>
<comment type="caution">
    <text evidence="1">The sequence shown here is derived from an EMBL/GenBank/DDBJ whole genome shotgun (WGS) entry which is preliminary data.</text>
</comment>
<dbReference type="AlphaFoldDB" id="A0A7C0Y994"/>